<dbReference type="FunFam" id="3.30.1330.40:FF:000012">
    <property type="entry name" value="diphthine--ammonia ligase isoform X1"/>
    <property type="match status" value="1"/>
</dbReference>
<evidence type="ECO:0000313" key="15">
    <source>
        <dbReference type="Proteomes" id="UP001066276"/>
    </source>
</evidence>
<evidence type="ECO:0000256" key="5">
    <source>
        <dbReference type="ARBA" id="ARBA00022598"/>
    </source>
</evidence>
<dbReference type="Gene3D" id="3.30.1330.40">
    <property type="entry name" value="RutC-like"/>
    <property type="match status" value="2"/>
</dbReference>
<dbReference type="Gene3D" id="3.40.50.620">
    <property type="entry name" value="HUPs"/>
    <property type="match status" value="1"/>
</dbReference>
<dbReference type="GO" id="GO:0017178">
    <property type="term" value="F:diphthine-ammonia ligase activity"/>
    <property type="evidence" value="ECO:0007669"/>
    <property type="project" value="UniProtKB-EC"/>
</dbReference>
<dbReference type="FunFam" id="3.90.1490.10:FF:000001">
    <property type="entry name" value="Diphthine--ammonia ligase"/>
    <property type="match status" value="1"/>
</dbReference>
<feature type="domain" description="Diphthamide synthase" evidence="13">
    <location>
        <begin position="1"/>
        <end position="234"/>
    </location>
</feature>
<name>A0AAV7MSU5_PLEWA</name>
<keyword evidence="15" id="KW-1185">Reference proteome</keyword>
<dbReference type="PANTHER" id="PTHR12196">
    <property type="entry name" value="DOMAIN OF UNKNOWN FUNCTION 71 DUF71 -CONTAINING PROTEIN"/>
    <property type="match status" value="1"/>
</dbReference>
<dbReference type="InterPro" id="IPR030662">
    <property type="entry name" value="DPH6/MJ0570"/>
</dbReference>
<evidence type="ECO:0000256" key="11">
    <source>
        <dbReference type="ARBA" id="ARBA00032849"/>
    </source>
</evidence>
<keyword evidence="6" id="KW-0547">Nucleotide-binding</keyword>
<evidence type="ECO:0000256" key="8">
    <source>
        <dbReference type="ARBA" id="ARBA00029814"/>
    </source>
</evidence>
<comment type="pathway">
    <text evidence="1">Protein modification; peptidyl-diphthamide biosynthesis.</text>
</comment>
<evidence type="ECO:0000256" key="2">
    <source>
        <dbReference type="ARBA" id="ARBA00008496"/>
    </source>
</evidence>
<organism evidence="14 15">
    <name type="scientific">Pleurodeles waltl</name>
    <name type="common">Iberian ribbed newt</name>
    <dbReference type="NCBI Taxonomy" id="8319"/>
    <lineage>
        <taxon>Eukaryota</taxon>
        <taxon>Metazoa</taxon>
        <taxon>Chordata</taxon>
        <taxon>Craniata</taxon>
        <taxon>Vertebrata</taxon>
        <taxon>Euteleostomi</taxon>
        <taxon>Amphibia</taxon>
        <taxon>Batrachia</taxon>
        <taxon>Caudata</taxon>
        <taxon>Salamandroidea</taxon>
        <taxon>Salamandridae</taxon>
        <taxon>Pleurodelinae</taxon>
        <taxon>Pleurodeles</taxon>
    </lineage>
</organism>
<dbReference type="AlphaFoldDB" id="A0AAV7MSU5"/>
<evidence type="ECO:0000256" key="10">
    <source>
        <dbReference type="ARBA" id="ARBA00031552"/>
    </source>
</evidence>
<dbReference type="InterPro" id="IPR014729">
    <property type="entry name" value="Rossmann-like_a/b/a_fold"/>
</dbReference>
<evidence type="ECO:0000256" key="12">
    <source>
        <dbReference type="ARBA" id="ARBA00048108"/>
    </source>
</evidence>
<dbReference type="GO" id="GO:0017183">
    <property type="term" value="P:protein histidyl modification to diphthamide"/>
    <property type="evidence" value="ECO:0007669"/>
    <property type="project" value="TreeGrafter"/>
</dbReference>
<dbReference type="SUPFAM" id="SSF55298">
    <property type="entry name" value="YjgF-like"/>
    <property type="match status" value="2"/>
</dbReference>
<dbReference type="Pfam" id="PF01902">
    <property type="entry name" value="Diphthami_syn_2"/>
    <property type="match status" value="1"/>
</dbReference>
<evidence type="ECO:0000256" key="3">
    <source>
        <dbReference type="ARBA" id="ARBA00012089"/>
    </source>
</evidence>
<reference evidence="14" key="1">
    <citation type="journal article" date="2022" name="bioRxiv">
        <title>Sequencing and chromosome-scale assembly of the giantPleurodeles waltlgenome.</title>
        <authorList>
            <person name="Brown T."/>
            <person name="Elewa A."/>
            <person name="Iarovenko S."/>
            <person name="Subramanian E."/>
            <person name="Araus A.J."/>
            <person name="Petzold A."/>
            <person name="Susuki M."/>
            <person name="Suzuki K.-i.T."/>
            <person name="Hayashi T."/>
            <person name="Toyoda A."/>
            <person name="Oliveira C."/>
            <person name="Osipova E."/>
            <person name="Leigh N.D."/>
            <person name="Simon A."/>
            <person name="Yun M.H."/>
        </authorList>
    </citation>
    <scope>NUCLEOTIDE SEQUENCE</scope>
    <source>
        <strain evidence="14">20211129_DDA</strain>
        <tissue evidence="14">Liver</tissue>
    </source>
</reference>
<protein>
    <recommendedName>
        <fullName evidence="4">Diphthine--ammonia ligase</fullName>
        <ecNumber evidence="3">6.3.1.14</ecNumber>
    </recommendedName>
    <alternativeName>
        <fullName evidence="9">ATP-binding domain-containing protein 4</fullName>
    </alternativeName>
    <alternativeName>
        <fullName evidence="8">Diphthamide synthase</fullName>
    </alternativeName>
    <alternativeName>
        <fullName evidence="10">Diphthamide synthetase</fullName>
    </alternativeName>
    <alternativeName>
        <fullName evidence="11">Protein DPH6 homolog</fullName>
    </alternativeName>
</protein>
<dbReference type="FunFam" id="3.30.1330.40:FF:000010">
    <property type="entry name" value="Diphthine--ammonia ligase"/>
    <property type="match status" value="1"/>
</dbReference>
<sequence>MRVVALISGGKDSTYNMMQCVAGGHQIVALANLRPSDEGGTDELDSYMYQTVGHQAIDLYAEAMGLPLYRRTIEGSSVNTGRVYKECRGDEVEDLYQLLKLVKDAEDVEGVSVGAILSDYQRVRVENVCKRLGLQPLAFLWRRQQEDLLNEMILAGVEAVIIKVAAFGLEPDKHLGRGLAQVRPHLMQLSKKYGVYVCGEGGEYETFTLDCPLFKKRIVVDSSETVVHSADAFAPVAYLRLLQLHLEEKEAVDISDELPACLCPCHALVDCVSSPPEDDRAEEEPPLPWESLSFSGRTECSAKSLHGHLWISRIAGRLSPPDVASIDAAAQQAFDSLRVMLDSKRIQLKDVVLVHLYVKNMRDFAAINAVYGTLFDVCPPARVCVEAPLPEGVLFWMDCLVHQDASIREGAPRPERQVMHVQSISHWAPANIGPYSQAIQIEEVIFCAGQIALVPCTMQLAPGGIKTEAALSLGHVKKVLEAMSQGTGLKHVMAATCYVTHRGHIPVARATWLKAQKKIEREEAILEEQHAACGAPLAVVVVPHLPRGACIEWHVIGVVDDPPQRRHVGQARRAGDWQIVCDAVVSSSGSCASISVFVAWSLPSAPSMGSCSTVSHELPAVFRELPSVLQQALEKLSMDTCLLPLCFRVFYRRGNVDAETLQTGLCAPLKEIFGDQAPAIVPVPVLDLPDQQVLHMTCWLST</sequence>
<evidence type="ECO:0000256" key="6">
    <source>
        <dbReference type="ARBA" id="ARBA00022741"/>
    </source>
</evidence>
<accession>A0AAV7MSU5</accession>
<comment type="catalytic activity">
    <reaction evidence="12">
        <text>diphthine-[translation elongation factor 2] + NH4(+) + ATP = diphthamide-[translation elongation factor 2] + AMP + diphosphate + H(+)</text>
        <dbReference type="Rhea" id="RHEA:19753"/>
        <dbReference type="Rhea" id="RHEA-COMP:10172"/>
        <dbReference type="Rhea" id="RHEA-COMP:10174"/>
        <dbReference type="ChEBI" id="CHEBI:15378"/>
        <dbReference type="ChEBI" id="CHEBI:16692"/>
        <dbReference type="ChEBI" id="CHEBI:28938"/>
        <dbReference type="ChEBI" id="CHEBI:30616"/>
        <dbReference type="ChEBI" id="CHEBI:33019"/>
        <dbReference type="ChEBI" id="CHEBI:82696"/>
        <dbReference type="ChEBI" id="CHEBI:456215"/>
        <dbReference type="EC" id="6.3.1.14"/>
    </reaction>
</comment>
<dbReference type="NCBIfam" id="TIGR00290">
    <property type="entry name" value="MJ0570_dom"/>
    <property type="match status" value="1"/>
</dbReference>
<comment type="caution">
    <text evidence="14">The sequence shown here is derived from an EMBL/GenBank/DDBJ whole genome shotgun (WGS) entry which is preliminary data.</text>
</comment>
<dbReference type="FunFam" id="3.40.50.620:FF:000069">
    <property type="entry name" value="diphthine--ammonia ligase"/>
    <property type="match status" value="1"/>
</dbReference>
<proteinExistence type="inferred from homology"/>
<dbReference type="CDD" id="cd06155">
    <property type="entry name" value="eu_AANH_C_1"/>
    <property type="match status" value="1"/>
</dbReference>
<dbReference type="GO" id="GO:0005524">
    <property type="term" value="F:ATP binding"/>
    <property type="evidence" value="ECO:0007669"/>
    <property type="project" value="UniProtKB-KW"/>
</dbReference>
<comment type="similarity">
    <text evidence="2">Belongs to the Diphthine--ammonia ligase family.</text>
</comment>
<gene>
    <name evidence="14" type="ORF">NDU88_000781</name>
</gene>
<dbReference type="SUPFAM" id="SSF52402">
    <property type="entry name" value="Adenine nucleotide alpha hydrolases-like"/>
    <property type="match status" value="1"/>
</dbReference>
<dbReference type="InterPro" id="IPR002761">
    <property type="entry name" value="Diphthami_syn_dom"/>
</dbReference>
<dbReference type="PANTHER" id="PTHR12196:SF2">
    <property type="entry name" value="DIPHTHINE--AMMONIA LIGASE"/>
    <property type="match status" value="1"/>
</dbReference>
<evidence type="ECO:0000256" key="4">
    <source>
        <dbReference type="ARBA" id="ARBA00018426"/>
    </source>
</evidence>
<evidence type="ECO:0000256" key="9">
    <source>
        <dbReference type="ARBA" id="ARBA00031202"/>
    </source>
</evidence>
<dbReference type="Gene3D" id="3.90.1490.10">
    <property type="entry name" value="putative n-type atp pyrophosphatase, domain 2"/>
    <property type="match status" value="1"/>
</dbReference>
<dbReference type="CDD" id="cd06156">
    <property type="entry name" value="eu_AANH_C_2"/>
    <property type="match status" value="1"/>
</dbReference>
<evidence type="ECO:0000256" key="1">
    <source>
        <dbReference type="ARBA" id="ARBA00005156"/>
    </source>
</evidence>
<evidence type="ECO:0000313" key="14">
    <source>
        <dbReference type="EMBL" id="KAJ1103355.1"/>
    </source>
</evidence>
<dbReference type="Pfam" id="PF01042">
    <property type="entry name" value="Ribonuc_L-PSP"/>
    <property type="match status" value="2"/>
</dbReference>
<dbReference type="EC" id="6.3.1.14" evidence="3"/>
<dbReference type="InterPro" id="IPR035959">
    <property type="entry name" value="RutC-like_sf"/>
</dbReference>
<dbReference type="Proteomes" id="UP001066276">
    <property type="component" value="Chromosome 9"/>
</dbReference>
<evidence type="ECO:0000256" key="7">
    <source>
        <dbReference type="ARBA" id="ARBA00022840"/>
    </source>
</evidence>
<dbReference type="InterPro" id="IPR006175">
    <property type="entry name" value="YjgF/YER057c/UK114"/>
</dbReference>
<keyword evidence="7" id="KW-0067">ATP-binding</keyword>
<keyword evidence="5" id="KW-0436">Ligase</keyword>
<dbReference type="EMBL" id="JANPWB010000013">
    <property type="protein sequence ID" value="KAJ1103355.1"/>
    <property type="molecule type" value="Genomic_DNA"/>
</dbReference>
<dbReference type="CDD" id="cd01994">
    <property type="entry name" value="AANH_PF0828-like"/>
    <property type="match status" value="1"/>
</dbReference>
<evidence type="ECO:0000259" key="13">
    <source>
        <dbReference type="Pfam" id="PF01902"/>
    </source>
</evidence>